<protein>
    <submittedName>
        <fullName evidence="1">Uncharacterized protein</fullName>
    </submittedName>
</protein>
<dbReference type="HOGENOM" id="CLU_3055366_0_0_9"/>
<reference evidence="1 2" key="1">
    <citation type="journal article" date="2001" name="Lancet">
        <title>Whole genome sequencing of meticillin-resistant Staphylococcus aureus.</title>
        <authorList>
            <person name="Kuroda M."/>
            <person name="Ohta T."/>
            <person name="Uchiyama I."/>
            <person name="Baba T."/>
            <person name="Yuzawa H."/>
            <person name="Kobayashi I."/>
            <person name="Cui L."/>
            <person name="Oguchi A."/>
            <person name="Aoki K."/>
            <person name="Nagai Y."/>
            <person name="Lian J."/>
            <person name="Ito T."/>
            <person name="Kanamori M."/>
            <person name="Matsumaru H."/>
            <person name="Maruyama A."/>
            <person name="Murakami H."/>
            <person name="Hosoyama A."/>
            <person name="Mizutani-Ui Y."/>
            <person name="Takahashi N.K."/>
            <person name="Sawano T."/>
            <person name="Inoue R."/>
            <person name="Kaito C."/>
            <person name="Sekimizu K."/>
            <person name="Hirakawa H."/>
            <person name="Kuhara S."/>
            <person name="Goto S."/>
            <person name="Yabuzaki J."/>
            <person name="Kanehisa M."/>
            <person name="Yamashita A."/>
            <person name="Oshima K."/>
            <person name="Furuya K."/>
            <person name="Yoshino C."/>
            <person name="Shiba T."/>
            <person name="Hattori M."/>
            <person name="Ogasawara N."/>
            <person name="Hayashi H."/>
            <person name="Hiramatsu K."/>
        </authorList>
    </citation>
    <scope>NUCLEOTIDE SEQUENCE [LARGE SCALE GENOMIC DNA]</scope>
    <source>
        <strain evidence="2">Mu50 / ATCC 700699</strain>
    </source>
</reference>
<gene>
    <name evidence="1" type="ordered locus">SAV2151</name>
</gene>
<dbReference type="KEGG" id="sav:SAV2151"/>
<name>A0A0H3JSL5_STAAM</name>
<evidence type="ECO:0000313" key="2">
    <source>
        <dbReference type="Proteomes" id="UP000002481"/>
    </source>
</evidence>
<dbReference type="AlphaFoldDB" id="A0A0H3JSL5"/>
<proteinExistence type="predicted"/>
<accession>A0A0H3JSL5</accession>
<dbReference type="Proteomes" id="UP000002481">
    <property type="component" value="Chromosome"/>
</dbReference>
<evidence type="ECO:0000313" key="1">
    <source>
        <dbReference type="EMBL" id="BAB58313.1"/>
    </source>
</evidence>
<dbReference type="EMBL" id="BA000017">
    <property type="protein sequence ID" value="BAB58313.1"/>
    <property type="molecule type" value="Genomic_DNA"/>
</dbReference>
<organism evidence="1 2">
    <name type="scientific">Staphylococcus aureus (strain Mu50 / ATCC 700699)</name>
    <dbReference type="NCBI Taxonomy" id="158878"/>
    <lineage>
        <taxon>Bacteria</taxon>
        <taxon>Bacillati</taxon>
        <taxon>Bacillota</taxon>
        <taxon>Bacilli</taxon>
        <taxon>Bacillales</taxon>
        <taxon>Staphylococcaceae</taxon>
        <taxon>Staphylococcus</taxon>
    </lineage>
</organism>
<sequence length="54" mass="6275">MTMSKSSDALFNSLTQSFELIEGVYNELVTDNLKIVMYKPRKESTSGRINRRFK</sequence>